<feature type="domain" description="DUF2147" evidence="1">
    <location>
        <begin position="28"/>
        <end position="139"/>
    </location>
</feature>
<dbReference type="InterPro" id="IPR019223">
    <property type="entry name" value="DUF2147"/>
</dbReference>
<reference evidence="2 3" key="1">
    <citation type="submission" date="2023-07" db="EMBL/GenBank/DDBJ databases">
        <title>Sorghum-associated microbial communities from plants grown in Nebraska, USA.</title>
        <authorList>
            <person name="Schachtman D."/>
        </authorList>
    </citation>
    <scope>NUCLEOTIDE SEQUENCE [LARGE SCALE GENOMIC DNA]</scope>
    <source>
        <strain evidence="2 3">DS1027</strain>
    </source>
</reference>
<accession>A0ABU1MI12</accession>
<dbReference type="Pfam" id="PF09917">
    <property type="entry name" value="DUF2147"/>
    <property type="match status" value="1"/>
</dbReference>
<dbReference type="Proteomes" id="UP001184150">
    <property type="component" value="Unassembled WGS sequence"/>
</dbReference>
<sequence>MSLMGAAVATYAPASYAAGQSASEQAIGRWATPTKHGIVEIAPCGASICGRLVESDSIRANPAFADGKNKNPALRSRPLKGLTILQGFTRSTDGWEGGSIYNPEDGGTYKATITIADADTLKLKGCIVWPLCKTQTWKRLR</sequence>
<evidence type="ECO:0000259" key="1">
    <source>
        <dbReference type="Pfam" id="PF09917"/>
    </source>
</evidence>
<dbReference type="EMBL" id="JAVDRD010000001">
    <property type="protein sequence ID" value="MDR6509950.1"/>
    <property type="molecule type" value="Genomic_DNA"/>
</dbReference>
<gene>
    <name evidence="2" type="ORF">J2792_000790</name>
</gene>
<keyword evidence="3" id="KW-1185">Reference proteome</keyword>
<dbReference type="RefSeq" id="WP_309804455.1">
    <property type="nucleotide sequence ID" value="NZ_JAVDRD010000001.1"/>
</dbReference>
<evidence type="ECO:0000313" key="3">
    <source>
        <dbReference type="Proteomes" id="UP001184150"/>
    </source>
</evidence>
<comment type="caution">
    <text evidence="2">The sequence shown here is derived from an EMBL/GenBank/DDBJ whole genome shotgun (WGS) entry which is preliminary data.</text>
</comment>
<organism evidence="2 3">
    <name type="scientific">Novosphingobium capsulatum</name>
    <dbReference type="NCBI Taxonomy" id="13688"/>
    <lineage>
        <taxon>Bacteria</taxon>
        <taxon>Pseudomonadati</taxon>
        <taxon>Pseudomonadota</taxon>
        <taxon>Alphaproteobacteria</taxon>
        <taxon>Sphingomonadales</taxon>
        <taxon>Sphingomonadaceae</taxon>
        <taxon>Novosphingobium</taxon>
    </lineage>
</organism>
<evidence type="ECO:0000313" key="2">
    <source>
        <dbReference type="EMBL" id="MDR6509950.1"/>
    </source>
</evidence>
<dbReference type="PANTHER" id="PTHR36919:SF2">
    <property type="entry name" value="BLL6627 PROTEIN"/>
    <property type="match status" value="1"/>
</dbReference>
<name>A0ABU1MI12_9SPHN</name>
<dbReference type="PANTHER" id="PTHR36919">
    <property type="entry name" value="BLR1215 PROTEIN"/>
    <property type="match status" value="1"/>
</dbReference>
<protein>
    <submittedName>
        <fullName evidence="2">Uncharacterized protein (DUF2147 family)</fullName>
    </submittedName>
</protein>
<proteinExistence type="predicted"/>
<dbReference type="Gene3D" id="2.40.128.520">
    <property type="match status" value="1"/>
</dbReference>